<accession>I6YAS4</accession>
<dbReference type="Proteomes" id="UP000009005">
    <property type="component" value="Chromosome"/>
</dbReference>
<sequence length="141" mass="16148">MRGGGKESRSVNVKAGWGKELYKKAQDTQLTQIVGIAGTRNSSDKKWRTGGLKMEFDGNWQWKKINGDAQKHIWLGKKDNNCWGLVVGTEGNKRGKWRWFKGEVRGEKCKFEVKNKGIGYEEKEDGKWTRLQENVSVSLDK</sequence>
<gene>
    <name evidence="1" type="ordered locus">WEN_01335</name>
</gene>
<dbReference type="PATRIC" id="fig|1197325.3.peg.289"/>
<dbReference type="RefSeq" id="WP_014849776.1">
    <property type="nucleotide sequence ID" value="NC_018149.1"/>
</dbReference>
<evidence type="ECO:0000313" key="1">
    <source>
        <dbReference type="EMBL" id="AFN65066.1"/>
    </source>
</evidence>
<protein>
    <submittedName>
        <fullName evidence="1">Uncharacterized protein</fullName>
    </submittedName>
</protein>
<proteinExistence type="predicted"/>
<dbReference type="AlphaFoldDB" id="I6YAS4"/>
<dbReference type="HOGENOM" id="CLU_1823263_0_0_14"/>
<keyword evidence="2" id="KW-1185">Reference proteome</keyword>
<dbReference type="KEGG" id="mwe:WEN_01335"/>
<reference evidence="1 2" key="1">
    <citation type="journal article" date="2012" name="J. Bacteriol.">
        <title>Complete genome sequence of Mycoplasma wenyonii strain Massachusetts.</title>
        <authorList>
            <person name="Dos Santos A.P."/>
            <person name="Guimaraes A.M."/>
            <person name="do Nascimento N.C."/>
            <person name="Sanmiguel P.J."/>
            <person name="Messick J.B."/>
        </authorList>
    </citation>
    <scope>NUCLEOTIDE SEQUENCE [LARGE SCALE GENOMIC DNA]</scope>
    <source>
        <strain evidence="1 2">Massachusetts</strain>
    </source>
</reference>
<dbReference type="EMBL" id="CP003703">
    <property type="protein sequence ID" value="AFN65066.1"/>
    <property type="molecule type" value="Genomic_DNA"/>
</dbReference>
<organism evidence="1 2">
    <name type="scientific">Mycoplasma wenyonii (strain Massachusetts)</name>
    <name type="common">Eperythrozoon wenyonii</name>
    <dbReference type="NCBI Taxonomy" id="1197325"/>
    <lineage>
        <taxon>Bacteria</taxon>
        <taxon>Bacillati</taxon>
        <taxon>Mycoplasmatota</taxon>
        <taxon>Mollicutes</taxon>
        <taxon>Mycoplasmataceae</taxon>
        <taxon>Mycoplasma</taxon>
    </lineage>
</organism>
<evidence type="ECO:0000313" key="2">
    <source>
        <dbReference type="Proteomes" id="UP000009005"/>
    </source>
</evidence>
<name>I6YAS4_MYCWM</name>
<dbReference type="STRING" id="1197325.WEN_01335"/>